<keyword evidence="1" id="KW-1133">Transmembrane helix</keyword>
<dbReference type="AlphaFoldDB" id="A0A4P6YR36"/>
<sequence length="91" mass="10138">MKNIIIRKKRNWGRYLLENTIIGVMWLIVSLCLGTVVLFVSGVYSDSLVTVCLLINVDTYALVQLTQAIFWLLSALTVFAFISIGRQSGGV</sequence>
<evidence type="ECO:0000313" key="3">
    <source>
        <dbReference type="Proteomes" id="UP000292886"/>
    </source>
</evidence>
<feature type="transmembrane region" description="Helical" evidence="1">
    <location>
        <begin position="21"/>
        <end position="44"/>
    </location>
</feature>
<keyword evidence="1" id="KW-0812">Transmembrane</keyword>
<name>A0A4P6YR36_9LACO</name>
<keyword evidence="3" id="KW-1185">Reference proteome</keyword>
<proteinExistence type="predicted"/>
<keyword evidence="1" id="KW-0472">Membrane</keyword>
<protein>
    <submittedName>
        <fullName evidence="2">Uncharacterized protein</fullName>
    </submittedName>
</protein>
<accession>A0A4P6YR36</accession>
<dbReference type="EMBL" id="CP037940">
    <property type="protein sequence ID" value="QBO35074.1"/>
    <property type="molecule type" value="Genomic_DNA"/>
</dbReference>
<dbReference type="Proteomes" id="UP000292886">
    <property type="component" value="Chromosome"/>
</dbReference>
<dbReference type="RefSeq" id="WP_133362154.1">
    <property type="nucleotide sequence ID" value="NZ_CP037940.1"/>
</dbReference>
<organism evidence="2 3">
    <name type="scientific">Periweissella cryptocerci</name>
    <dbReference type="NCBI Taxonomy" id="2506420"/>
    <lineage>
        <taxon>Bacteria</taxon>
        <taxon>Bacillati</taxon>
        <taxon>Bacillota</taxon>
        <taxon>Bacilli</taxon>
        <taxon>Lactobacillales</taxon>
        <taxon>Lactobacillaceae</taxon>
        <taxon>Periweissella</taxon>
    </lineage>
</organism>
<dbReference type="KEGG" id="wei:EQG49_00705"/>
<gene>
    <name evidence="2" type="ORF">EQG49_00705</name>
</gene>
<feature type="transmembrane region" description="Helical" evidence="1">
    <location>
        <begin position="64"/>
        <end position="84"/>
    </location>
</feature>
<evidence type="ECO:0000313" key="2">
    <source>
        <dbReference type="EMBL" id="QBO35074.1"/>
    </source>
</evidence>
<reference evidence="3" key="1">
    <citation type="submission" date="2019-03" db="EMBL/GenBank/DDBJ databases">
        <title>Weissella sp. 26KH-42 Genome sequencing.</title>
        <authorList>
            <person name="Heo J."/>
            <person name="Kim S.-J."/>
            <person name="Kim J.-S."/>
            <person name="Hong S.-B."/>
            <person name="Kwon S.-W."/>
        </authorList>
    </citation>
    <scope>NUCLEOTIDE SEQUENCE [LARGE SCALE GENOMIC DNA]</scope>
    <source>
        <strain evidence="3">26KH-42</strain>
    </source>
</reference>
<evidence type="ECO:0000256" key="1">
    <source>
        <dbReference type="SAM" id="Phobius"/>
    </source>
</evidence>